<name>A0A6J5N9D0_9CAUD</name>
<dbReference type="EMBL" id="LR796640">
    <property type="protein sequence ID" value="CAB4155729.1"/>
    <property type="molecule type" value="Genomic_DNA"/>
</dbReference>
<protein>
    <submittedName>
        <fullName evidence="1">Uncharacterized protein</fullName>
    </submittedName>
</protein>
<gene>
    <name evidence="1" type="ORF">UFOVP665_22</name>
</gene>
<reference evidence="1" key="1">
    <citation type="submission" date="2020-04" db="EMBL/GenBank/DDBJ databases">
        <authorList>
            <person name="Chiriac C."/>
            <person name="Salcher M."/>
            <person name="Ghai R."/>
            <person name="Kavagutti S V."/>
        </authorList>
    </citation>
    <scope>NUCLEOTIDE SEQUENCE</scope>
</reference>
<evidence type="ECO:0000313" key="1">
    <source>
        <dbReference type="EMBL" id="CAB4155729.1"/>
    </source>
</evidence>
<organism evidence="1">
    <name type="scientific">uncultured Caudovirales phage</name>
    <dbReference type="NCBI Taxonomy" id="2100421"/>
    <lineage>
        <taxon>Viruses</taxon>
        <taxon>Duplodnaviria</taxon>
        <taxon>Heunggongvirae</taxon>
        <taxon>Uroviricota</taxon>
        <taxon>Caudoviricetes</taxon>
        <taxon>Peduoviridae</taxon>
        <taxon>Maltschvirus</taxon>
        <taxon>Maltschvirus maltsch</taxon>
    </lineage>
</organism>
<sequence length="63" mass="6563">MNTTSTDLDALLGTADPVLSEVSWLAWNAWALALKTDASNELLSALLKASHAAVEAASASCKF</sequence>
<proteinExistence type="predicted"/>
<accession>A0A6J5N9D0</accession>